<evidence type="ECO:0000256" key="6">
    <source>
        <dbReference type="SAM" id="MobiDB-lite"/>
    </source>
</evidence>
<evidence type="ECO:0000256" key="5">
    <source>
        <dbReference type="ARBA" id="ARBA00023136"/>
    </source>
</evidence>
<feature type="compositionally biased region" description="Polar residues" evidence="6">
    <location>
        <begin position="17"/>
        <end position="26"/>
    </location>
</feature>
<feature type="transmembrane region" description="Helical" evidence="7">
    <location>
        <begin position="392"/>
        <end position="408"/>
    </location>
</feature>
<evidence type="ECO:0000256" key="7">
    <source>
        <dbReference type="SAM" id="Phobius"/>
    </source>
</evidence>
<feature type="compositionally biased region" description="Low complexity" evidence="6">
    <location>
        <begin position="37"/>
        <end position="47"/>
    </location>
</feature>
<gene>
    <name evidence="9" type="primary">CLPTM1</name>
</gene>
<dbReference type="PANTHER" id="PTHR21347">
    <property type="entry name" value="CLEFT LIP AND PALATE ASSOCIATED TRANSMEMBRANE PROTEIN-RELATED"/>
    <property type="match status" value="1"/>
</dbReference>
<keyword evidence="5 7" id="KW-0472">Membrane</keyword>
<proteinExistence type="inferred from homology"/>
<keyword evidence="3 7" id="KW-0812">Transmembrane</keyword>
<evidence type="ECO:0000313" key="8">
    <source>
        <dbReference type="Proteomes" id="UP001652642"/>
    </source>
</evidence>
<feature type="region of interest" description="Disordered" evidence="6">
    <location>
        <begin position="1"/>
        <end position="47"/>
    </location>
</feature>
<evidence type="ECO:0000256" key="3">
    <source>
        <dbReference type="ARBA" id="ARBA00022692"/>
    </source>
</evidence>
<evidence type="ECO:0000256" key="1">
    <source>
        <dbReference type="ARBA" id="ARBA00004141"/>
    </source>
</evidence>
<feature type="transmembrane region" description="Helical" evidence="7">
    <location>
        <begin position="475"/>
        <end position="494"/>
    </location>
</feature>
<comment type="similarity">
    <text evidence="2">Belongs to the CLPTM1 family.</text>
</comment>
<feature type="transmembrane region" description="Helical" evidence="7">
    <location>
        <begin position="352"/>
        <end position="372"/>
    </location>
</feature>
<evidence type="ECO:0000256" key="4">
    <source>
        <dbReference type="ARBA" id="ARBA00022989"/>
    </source>
</evidence>
<feature type="transmembrane region" description="Helical" evidence="7">
    <location>
        <begin position="500"/>
        <end position="521"/>
    </location>
</feature>
<evidence type="ECO:0000313" key="9">
    <source>
        <dbReference type="RefSeq" id="XP_072835551.1"/>
    </source>
</evidence>
<dbReference type="InterPro" id="IPR008429">
    <property type="entry name" value="CLPTM1"/>
</dbReference>
<organism evidence="8 9">
    <name type="scientific">Pogona vitticeps</name>
    <name type="common">central bearded dragon</name>
    <dbReference type="NCBI Taxonomy" id="103695"/>
    <lineage>
        <taxon>Eukaryota</taxon>
        <taxon>Metazoa</taxon>
        <taxon>Chordata</taxon>
        <taxon>Craniata</taxon>
        <taxon>Vertebrata</taxon>
        <taxon>Euteleostomi</taxon>
        <taxon>Lepidosauria</taxon>
        <taxon>Squamata</taxon>
        <taxon>Bifurcata</taxon>
        <taxon>Unidentata</taxon>
        <taxon>Episquamata</taxon>
        <taxon>Toxicofera</taxon>
        <taxon>Iguania</taxon>
        <taxon>Acrodonta</taxon>
        <taxon>Agamidae</taxon>
        <taxon>Amphibolurinae</taxon>
        <taxon>Pogona</taxon>
    </lineage>
</organism>
<keyword evidence="8" id="KW-1185">Reference proteome</keyword>
<keyword evidence="4 7" id="KW-1133">Transmembrane helix</keyword>
<dbReference type="GeneID" id="110088522"/>
<dbReference type="RefSeq" id="XP_072835551.1">
    <property type="nucleotide sequence ID" value="XM_072979450.1"/>
</dbReference>
<sequence>MAAPETEVVPAGPGSGPEQQVTSNGTAGRGDGPVETQQPNQPQQQPPNAWQVIKGVLFRIFIIWAISSWFRRGPAPQDQTSAGGAPRAPSRNLFPKDTLMDLYVYISEHEHFTDFNATSALFWEQRDLVYGDWTSGENADGCYEHYAELDIPESVQHNGSIYIHVYFTKSGFHPDPKQKTLYRRLATVHTSRMINKYKRRRFQKTKNLLTGETEADPEMIKRAEDFGPVEVISHWHPNLTINIVDDHTPWVKGSVPPPLDQYVKFDAVSGDYYPILYFNDYWNLQKDYYPINETVERLPFRLSFCPLSLWRWQLYAAQSTKSPWNFLGEDLYEQSDEEQDSVKVALLETNPYLLALTIIVSIIHSIFEFLAFKNDIQFWNSRQSLEGLSVRSVFFGVFQSLVVLLYILDNETNFVVQVSVFIGLLIDLWKITKVMDVRLDWDNKIAGILPRLTFKDKSTYIESSTKVYDDMAFRYLSWILFPLLGCYAVYSLLYMEHKGWYSWVLSMLYGFLLTFGFITMTPQLFINYKLKSVAHLPWRMLTYKALNTFIDDLFAFVIKMPMMYRIGCLRDDVVFFIYLYQRWIYRVDPTRVNEFGISGEDQTSRTVTQSIAQQDGTPAVLAVRGPGALTEGPANGAPAAATEPVADSSPAAPSESLLDGVPETLPLKTAEEKKKD</sequence>
<name>A0ABM5EQX5_9SAUR</name>
<dbReference type="Pfam" id="PF05602">
    <property type="entry name" value="CLPTM1"/>
    <property type="match status" value="1"/>
</dbReference>
<protein>
    <submittedName>
        <fullName evidence="9">Lipid scramblase CLPTM1</fullName>
    </submittedName>
</protein>
<evidence type="ECO:0000256" key="2">
    <source>
        <dbReference type="ARBA" id="ARBA00009310"/>
    </source>
</evidence>
<accession>A0ABM5EQX5</accession>
<dbReference type="Proteomes" id="UP001652642">
    <property type="component" value="Chromosome 9"/>
</dbReference>
<feature type="region of interest" description="Disordered" evidence="6">
    <location>
        <begin position="624"/>
        <end position="676"/>
    </location>
</feature>
<reference evidence="9" key="1">
    <citation type="submission" date="2025-08" db="UniProtKB">
        <authorList>
            <consortium name="RefSeq"/>
        </authorList>
    </citation>
    <scope>IDENTIFICATION</scope>
</reference>
<dbReference type="PANTHER" id="PTHR21347:SF14">
    <property type="entry name" value="LIPID SCRAMBLASE CLPTM1-RELATED"/>
    <property type="match status" value="1"/>
</dbReference>
<comment type="subcellular location">
    <subcellularLocation>
        <location evidence="1">Membrane</location>
        <topology evidence="1">Multi-pass membrane protein</topology>
    </subcellularLocation>
</comment>